<dbReference type="GO" id="GO:0005886">
    <property type="term" value="C:plasma membrane"/>
    <property type="evidence" value="ECO:0007669"/>
    <property type="project" value="UniProtKB-SubCell"/>
</dbReference>
<sequence>MHNNCSVNCQGEQGIIQDNNSCFRFPVFQVENVPPKLILFNCVINILFLITAILGNILVISAVWKTSSLRSPSIVLLCGLATSDLAVGLVVQPLFLYIELTQFLDHSAEYHCTSGKAFITVSYSVCGVSLLTVTAISVDRLLALQYHLRYANIATVARVIYVMTLNWLVSGFLASLILWGRNDIFLVVMAVVVGTCLSLSIFVHMKIYRVVRRHQQQIQAQTEAVQARDGRDGFNVARFKRTAVNAFLIHYFLLICYTPLFITLLLTSNEAKIDSASWKKSYSAIAWKLTSTIVFLNSAVNPFIYCWRLREMRLAVINALKKTFCRK</sequence>
<reference evidence="8" key="1">
    <citation type="submission" date="2023-01" db="EMBL/GenBank/DDBJ databases">
        <title>Genome assembly of the deep-sea coral Lophelia pertusa.</title>
        <authorList>
            <person name="Herrera S."/>
            <person name="Cordes E."/>
        </authorList>
    </citation>
    <scope>NUCLEOTIDE SEQUENCE</scope>
    <source>
        <strain evidence="8">USNM1676648</strain>
        <tissue evidence="8">Polyp</tissue>
    </source>
</reference>
<feature type="transmembrane region" description="Helical" evidence="6">
    <location>
        <begin position="248"/>
        <end position="266"/>
    </location>
</feature>
<feature type="domain" description="G-protein coupled receptors family 1 profile" evidence="7">
    <location>
        <begin position="55"/>
        <end position="305"/>
    </location>
</feature>
<accession>A0A9W9YES7</accession>
<evidence type="ECO:0000256" key="3">
    <source>
        <dbReference type="ARBA" id="ARBA00022692"/>
    </source>
</evidence>
<evidence type="ECO:0000256" key="6">
    <source>
        <dbReference type="SAM" id="Phobius"/>
    </source>
</evidence>
<feature type="transmembrane region" description="Helical" evidence="6">
    <location>
        <begin position="38"/>
        <end position="62"/>
    </location>
</feature>
<evidence type="ECO:0000259" key="7">
    <source>
        <dbReference type="PROSITE" id="PS50262"/>
    </source>
</evidence>
<proteinExistence type="predicted"/>
<dbReference type="InterPro" id="IPR017452">
    <property type="entry name" value="GPCR_Rhodpsn_7TM"/>
</dbReference>
<dbReference type="EMBL" id="MU827780">
    <property type="protein sequence ID" value="KAJ7337836.1"/>
    <property type="molecule type" value="Genomic_DNA"/>
</dbReference>
<evidence type="ECO:0000313" key="8">
    <source>
        <dbReference type="EMBL" id="KAJ7337836.1"/>
    </source>
</evidence>
<dbReference type="SUPFAM" id="SSF81321">
    <property type="entry name" value="Family A G protein-coupled receptor-like"/>
    <property type="match status" value="1"/>
</dbReference>
<dbReference type="Pfam" id="PF00001">
    <property type="entry name" value="7tm_1"/>
    <property type="match status" value="2"/>
</dbReference>
<keyword evidence="4 6" id="KW-1133">Transmembrane helix</keyword>
<dbReference type="PANTHER" id="PTHR22750">
    <property type="entry name" value="G-PROTEIN COUPLED RECEPTOR"/>
    <property type="match status" value="1"/>
</dbReference>
<keyword evidence="9" id="KW-1185">Reference proteome</keyword>
<evidence type="ECO:0000256" key="4">
    <source>
        <dbReference type="ARBA" id="ARBA00022989"/>
    </source>
</evidence>
<feature type="transmembrane region" description="Helical" evidence="6">
    <location>
        <begin position="159"/>
        <end position="178"/>
    </location>
</feature>
<gene>
    <name evidence="8" type="ORF">OS493_007994</name>
</gene>
<organism evidence="8 9">
    <name type="scientific">Desmophyllum pertusum</name>
    <dbReference type="NCBI Taxonomy" id="174260"/>
    <lineage>
        <taxon>Eukaryota</taxon>
        <taxon>Metazoa</taxon>
        <taxon>Cnidaria</taxon>
        <taxon>Anthozoa</taxon>
        <taxon>Hexacorallia</taxon>
        <taxon>Scleractinia</taxon>
        <taxon>Caryophylliina</taxon>
        <taxon>Caryophylliidae</taxon>
        <taxon>Desmophyllum</taxon>
    </lineage>
</organism>
<dbReference type="Gene3D" id="1.20.1070.10">
    <property type="entry name" value="Rhodopsin 7-helix transmembrane proteins"/>
    <property type="match status" value="1"/>
</dbReference>
<dbReference type="AlphaFoldDB" id="A0A9W9YES7"/>
<dbReference type="Proteomes" id="UP001163046">
    <property type="component" value="Unassembled WGS sequence"/>
</dbReference>
<feature type="transmembrane region" description="Helical" evidence="6">
    <location>
        <begin position="118"/>
        <end position="138"/>
    </location>
</feature>
<evidence type="ECO:0000256" key="2">
    <source>
        <dbReference type="ARBA" id="ARBA00022475"/>
    </source>
</evidence>
<protein>
    <recommendedName>
        <fullName evidence="7">G-protein coupled receptors family 1 profile domain-containing protein</fullName>
    </recommendedName>
</protein>
<evidence type="ECO:0000256" key="5">
    <source>
        <dbReference type="ARBA" id="ARBA00023136"/>
    </source>
</evidence>
<dbReference type="OrthoDB" id="5972513at2759"/>
<evidence type="ECO:0000256" key="1">
    <source>
        <dbReference type="ARBA" id="ARBA00004651"/>
    </source>
</evidence>
<dbReference type="PROSITE" id="PS50262">
    <property type="entry name" value="G_PROTEIN_RECEP_F1_2"/>
    <property type="match status" value="1"/>
</dbReference>
<dbReference type="InterPro" id="IPR000276">
    <property type="entry name" value="GPCR_Rhodpsn"/>
</dbReference>
<dbReference type="GO" id="GO:0004930">
    <property type="term" value="F:G protein-coupled receptor activity"/>
    <property type="evidence" value="ECO:0007669"/>
    <property type="project" value="InterPro"/>
</dbReference>
<feature type="transmembrane region" description="Helical" evidence="6">
    <location>
        <begin position="184"/>
        <end position="203"/>
    </location>
</feature>
<keyword evidence="3 6" id="KW-0812">Transmembrane</keyword>
<evidence type="ECO:0000313" key="9">
    <source>
        <dbReference type="Proteomes" id="UP001163046"/>
    </source>
</evidence>
<dbReference type="SMART" id="SM01381">
    <property type="entry name" value="7TM_GPCR_Srsx"/>
    <property type="match status" value="1"/>
</dbReference>
<feature type="transmembrane region" description="Helical" evidence="6">
    <location>
        <begin position="286"/>
        <end position="307"/>
    </location>
</feature>
<dbReference type="CDD" id="cd00637">
    <property type="entry name" value="7tm_classA_rhodopsin-like"/>
    <property type="match status" value="1"/>
</dbReference>
<comment type="subcellular location">
    <subcellularLocation>
        <location evidence="1">Cell membrane</location>
        <topology evidence="1">Multi-pass membrane protein</topology>
    </subcellularLocation>
</comment>
<feature type="transmembrane region" description="Helical" evidence="6">
    <location>
        <begin position="74"/>
        <end position="98"/>
    </location>
</feature>
<dbReference type="PRINTS" id="PR00237">
    <property type="entry name" value="GPCRRHODOPSN"/>
</dbReference>
<name>A0A9W9YES7_9CNID</name>
<keyword evidence="5 6" id="KW-0472">Membrane</keyword>
<comment type="caution">
    <text evidence="8">The sequence shown here is derived from an EMBL/GenBank/DDBJ whole genome shotgun (WGS) entry which is preliminary data.</text>
</comment>
<keyword evidence="2" id="KW-1003">Cell membrane</keyword>